<dbReference type="STRING" id="486041.B0DKS5"/>
<dbReference type="GeneID" id="6080296"/>
<accession>B0DKS5</accession>
<dbReference type="HOGENOM" id="CLU_994230_0_0_1"/>
<dbReference type="InParanoid" id="B0DKS5"/>
<organism evidence="2">
    <name type="scientific">Laccaria bicolor (strain S238N-H82 / ATCC MYA-4686)</name>
    <name type="common">Bicoloured deceiver</name>
    <name type="synonym">Laccaria laccata var. bicolor</name>
    <dbReference type="NCBI Taxonomy" id="486041"/>
    <lineage>
        <taxon>Eukaryota</taxon>
        <taxon>Fungi</taxon>
        <taxon>Dikarya</taxon>
        <taxon>Basidiomycota</taxon>
        <taxon>Agaricomycotina</taxon>
        <taxon>Agaricomycetes</taxon>
        <taxon>Agaricomycetidae</taxon>
        <taxon>Agaricales</taxon>
        <taxon>Agaricineae</taxon>
        <taxon>Hydnangiaceae</taxon>
        <taxon>Laccaria</taxon>
    </lineage>
</organism>
<gene>
    <name evidence="1" type="ORF">LACBIDRAFT_330279</name>
</gene>
<dbReference type="OrthoDB" id="4743193at2759"/>
<keyword evidence="2" id="KW-1185">Reference proteome</keyword>
<evidence type="ECO:0000313" key="1">
    <source>
        <dbReference type="EMBL" id="EDR04697.1"/>
    </source>
</evidence>
<dbReference type="KEGG" id="lbc:LACBIDRAFT_330279"/>
<evidence type="ECO:0000313" key="2">
    <source>
        <dbReference type="Proteomes" id="UP000001194"/>
    </source>
</evidence>
<dbReference type="AlphaFoldDB" id="B0DKS5"/>
<proteinExistence type="predicted"/>
<name>B0DKS5_LACBS</name>
<reference evidence="1 2" key="1">
    <citation type="journal article" date="2008" name="Nature">
        <title>The genome of Laccaria bicolor provides insights into mycorrhizal symbiosis.</title>
        <authorList>
            <person name="Martin F."/>
            <person name="Aerts A."/>
            <person name="Ahren D."/>
            <person name="Brun A."/>
            <person name="Danchin E.G.J."/>
            <person name="Duchaussoy F."/>
            <person name="Gibon J."/>
            <person name="Kohler A."/>
            <person name="Lindquist E."/>
            <person name="Pereda V."/>
            <person name="Salamov A."/>
            <person name="Shapiro H.J."/>
            <person name="Wuyts J."/>
            <person name="Blaudez D."/>
            <person name="Buee M."/>
            <person name="Brokstein P."/>
            <person name="Canbaeck B."/>
            <person name="Cohen D."/>
            <person name="Courty P.E."/>
            <person name="Coutinho P.M."/>
            <person name="Delaruelle C."/>
            <person name="Detter J.C."/>
            <person name="Deveau A."/>
            <person name="DiFazio S."/>
            <person name="Duplessis S."/>
            <person name="Fraissinet-Tachet L."/>
            <person name="Lucic E."/>
            <person name="Frey-Klett P."/>
            <person name="Fourrey C."/>
            <person name="Feussner I."/>
            <person name="Gay G."/>
            <person name="Grimwood J."/>
            <person name="Hoegger P.J."/>
            <person name="Jain P."/>
            <person name="Kilaru S."/>
            <person name="Labbe J."/>
            <person name="Lin Y.C."/>
            <person name="Legue V."/>
            <person name="Le Tacon F."/>
            <person name="Marmeisse R."/>
            <person name="Melayah D."/>
            <person name="Montanini B."/>
            <person name="Muratet M."/>
            <person name="Nehls U."/>
            <person name="Niculita-Hirzel H."/>
            <person name="Oudot-Le Secq M.P."/>
            <person name="Peter M."/>
            <person name="Quesneville H."/>
            <person name="Rajashekar B."/>
            <person name="Reich M."/>
            <person name="Rouhier N."/>
            <person name="Schmutz J."/>
            <person name="Yin T."/>
            <person name="Chalot M."/>
            <person name="Henrissat B."/>
            <person name="Kuees U."/>
            <person name="Lucas S."/>
            <person name="Van de Peer Y."/>
            <person name="Podila G.K."/>
            <person name="Polle A."/>
            <person name="Pukkila P.J."/>
            <person name="Richardson P.M."/>
            <person name="Rouze P."/>
            <person name="Sanders I.R."/>
            <person name="Stajich J.E."/>
            <person name="Tunlid A."/>
            <person name="Tuskan G."/>
            <person name="Grigoriev I.V."/>
        </authorList>
    </citation>
    <scope>NUCLEOTIDE SEQUENCE [LARGE SCALE GENOMIC DNA]</scope>
    <source>
        <strain evidence="2">S238N-H82 / ATCC MYA-4686</strain>
    </source>
</reference>
<dbReference type="EMBL" id="DS547116">
    <property type="protein sequence ID" value="EDR04697.1"/>
    <property type="molecule type" value="Genomic_DNA"/>
</dbReference>
<dbReference type="RefSeq" id="XP_001884521.1">
    <property type="nucleotide sequence ID" value="XM_001884486.1"/>
</dbReference>
<sequence>MKKDTTEGGYGFKSFNEFMTTLMDSKDQQLSASMSRFSNQPDQDQKRARLRSFSVFGPVLVQTGYNQFKTGFSAKYAINFAILLNEYKNVRFEGFLFLGLDFEALTETLQKEGKAVKEIFSRGFYTSVSELLKTFSMEALSQQLQEAAPTIWKLLTEMSLPLYKWQKENQRDENLIFTTMCAMMGILQSTRATDFHITLRLFLLGSGASKREIEVLAHAGICISYSAILKHVRRLSEEGTQKFREAIGESACMIVWDNLNIAFHVGPLRQWYNIDSYPSL</sequence>
<dbReference type="Proteomes" id="UP000001194">
    <property type="component" value="Unassembled WGS sequence"/>
</dbReference>
<protein>
    <submittedName>
        <fullName evidence="1">Predicted protein</fullName>
    </submittedName>
</protein>